<proteinExistence type="predicted"/>
<organism evidence="1 2">
    <name type="scientific">Rossellomorea aquimaris</name>
    <dbReference type="NCBI Taxonomy" id="189382"/>
    <lineage>
        <taxon>Bacteria</taxon>
        <taxon>Bacillati</taxon>
        <taxon>Bacillota</taxon>
        <taxon>Bacilli</taxon>
        <taxon>Bacillales</taxon>
        <taxon>Bacillaceae</taxon>
        <taxon>Rossellomorea</taxon>
    </lineage>
</organism>
<evidence type="ECO:0008006" key="3">
    <source>
        <dbReference type="Google" id="ProtNLM"/>
    </source>
</evidence>
<evidence type="ECO:0000313" key="2">
    <source>
        <dbReference type="Proteomes" id="UP000182062"/>
    </source>
</evidence>
<dbReference type="OrthoDB" id="9812700at2"/>
<evidence type="ECO:0000313" key="1">
    <source>
        <dbReference type="EMBL" id="OIU70559.1"/>
    </source>
</evidence>
<name>A0A1J6WRM3_9BACI</name>
<dbReference type="InterPro" id="IPR032585">
    <property type="entry name" value="DUF4912"/>
</dbReference>
<gene>
    <name evidence="1" type="ORF">BHE18_18720</name>
</gene>
<sequence>MLDEIIIMREKGISFRKIAKELGTTVGKVQYQWVKYQRVLESGSVEIAAAETITEKKNTDVRVGRVKKKAALTSGKQSRRPIVEDLTITYSTGSRIYCYWTVSREWVNHLKDRFNMDVESPFVLRLYDITSIIFNGHNHHSYSDSFVPSSECDWFINGLKENRSYCMDLGMRAPSGEFIAIKRSNVIHTPRTALDTEYHSLKELKEFEQGRMKEPKWVEHVSTYSYYVMEQEDKA</sequence>
<accession>A0A1J6WRM3</accession>
<keyword evidence="2" id="KW-1185">Reference proteome</keyword>
<protein>
    <recommendedName>
        <fullName evidence="3">DUF4912 domain-containing protein</fullName>
    </recommendedName>
</protein>
<dbReference type="AlphaFoldDB" id="A0A1J6WRM3"/>
<dbReference type="Pfam" id="PF16258">
    <property type="entry name" value="DUF4912"/>
    <property type="match status" value="1"/>
</dbReference>
<dbReference type="EMBL" id="MINN01000096">
    <property type="protein sequence ID" value="OIU70559.1"/>
    <property type="molecule type" value="Genomic_DNA"/>
</dbReference>
<comment type="caution">
    <text evidence="1">The sequence shown here is derived from an EMBL/GenBank/DDBJ whole genome shotgun (WGS) entry which is preliminary data.</text>
</comment>
<dbReference type="RefSeq" id="WP_071618917.1">
    <property type="nucleotide sequence ID" value="NZ_MINN01000096.1"/>
</dbReference>
<dbReference type="Proteomes" id="UP000182062">
    <property type="component" value="Unassembled WGS sequence"/>
</dbReference>
<reference evidence="1 2" key="1">
    <citation type="submission" date="2016-09" db="EMBL/GenBank/DDBJ databases">
        <title>Bacillus aquimaris SAMM genome sequence reveals colonization and biosurfactant production capacities.</title>
        <authorList>
            <person name="Waghmode S.R."/>
            <person name="Suryavanshi M.V."/>
        </authorList>
    </citation>
    <scope>NUCLEOTIDE SEQUENCE [LARGE SCALE GENOMIC DNA]</scope>
    <source>
        <strain evidence="1 2">SAMM</strain>
    </source>
</reference>